<evidence type="ECO:0000259" key="1">
    <source>
        <dbReference type="PROSITE" id="PS51379"/>
    </source>
</evidence>
<dbReference type="SUPFAM" id="SSF53706">
    <property type="entry name" value="Formate dehydrogenase/DMSO reductase, domains 1-3"/>
    <property type="match status" value="1"/>
</dbReference>
<protein>
    <submittedName>
        <fullName evidence="2">Fe-S-cluster-containing hydrogenase</fullName>
    </submittedName>
</protein>
<dbReference type="InterPro" id="IPR017896">
    <property type="entry name" value="4Fe4S_Fe-S-bd"/>
</dbReference>
<dbReference type="EMBL" id="CP089983">
    <property type="protein sequence ID" value="WXB07424.1"/>
    <property type="molecule type" value="Genomic_DNA"/>
</dbReference>
<dbReference type="PANTHER" id="PTHR42783:SF3">
    <property type="entry name" value="GLUTAMATE SYNTHASE [NADPH] SMALL CHAIN-RELATED"/>
    <property type="match status" value="1"/>
</dbReference>
<organism evidence="2 3">
    <name type="scientific">Pendulispora rubella</name>
    <dbReference type="NCBI Taxonomy" id="2741070"/>
    <lineage>
        <taxon>Bacteria</taxon>
        <taxon>Pseudomonadati</taxon>
        <taxon>Myxococcota</taxon>
        <taxon>Myxococcia</taxon>
        <taxon>Myxococcales</taxon>
        <taxon>Sorangiineae</taxon>
        <taxon>Pendulisporaceae</taxon>
        <taxon>Pendulispora</taxon>
    </lineage>
</organism>
<name>A0ABZ2LCY4_9BACT</name>
<dbReference type="Gene3D" id="2.40.40.20">
    <property type="match status" value="1"/>
</dbReference>
<dbReference type="PANTHER" id="PTHR42783">
    <property type="entry name" value="GLUTAMATE SYNTHASE [NADPH] SMALL CHAIN"/>
    <property type="match status" value="1"/>
</dbReference>
<sequence length="1117" mass="120245">MKRKPYTFQDVASTSSSGAKVFWKSIEEKESADNLQSMKEAEFPFGLAKQVEKAKDEGDEAPVFSVDRRNFLKFGSAVTALFGLEGCVRRPVEKLVPYTRAPEQVIPGIPNHYASVLNRRGEALGVLVESHEGRPTKIEGNPDHPASRGGTDTIAQAMIWDLYDPDRSTTPLNANAAAKWDQFQAYFASTLKTHEADQGARLRVLAEPSNSPTFLRLRDAVRARFPQAKFHTYSPVDDGNAREGARIAFGQPLNTLYDYARAKVIVSLEADFLETEAGSVRATRLFGEGRRVRSPGDSMSRLYVVESTHSLTGANSDHRLRLASGDIERYARLLAKEVAALGVDLGKVGSALGAADASGIPEKWLKVVAKELSANRGRAIVVVGSRQPASVHALAHALNRALGSVGQTVHYAPVADPHEDTAADLRTLARDLDSGKVDTLLLLGGNPVYDAAGDLKFADKLGKAKNTIHLSSHVNETSEKCTWHLPRTHELEAWGDQRSLDGTWSVQQPMILPLHGSKSEIEILALMVPELANKKSYDLVRDTMRAASPTPAAGLAVATPAATDPVVPAASGASATPAAPAAGAASAKASAGLIHPNAPPPAKPDPKAFAVAGVAAVGAKAAAPGQAPAAPPAAPVATPPAAPSLAAFDFERQWKTALQKGIIGGSAPTSFTPSDVRADDIVAELSKAAKKGGGAQGLEAVFLPDPKLHAGEHANNPWLLELPDTMTKIVWDNAALLSKKTADEKGIKNGDLIKVSRGDASITIAAWILPGQADNSIGLRLGWGRAKPGRYGKGHGFDVNPLRSSEAPGFVSGVNIEKTGTTYDLTQTQDHDSMEGRPVAIDATLEEYRANPSFTQYRSTNPKTLPLWNKVDYSKGHQWGMSIDLSQCTGCNACIIACQAENNIPTVGKTQVGRGREMHWLRIDRYFVGNDVADPQVALQPLACVHCEEAPCENVCPVNATEHSPEGLNDMAYNRCIGTRYCANNCPYKVRRFNYLEFQGDPLYGDMPETTKMQFNPNVTVRMRGVMEKCTYCVQRIQEAKISEKRTGKPLRDQSFTTACAQACPAGGIVFGDLNDPKSRVAELRKRDRSYALLADLGTHPRTTYLGKIRNPNKEMA</sequence>
<dbReference type="Gene3D" id="2.20.25.90">
    <property type="entry name" value="ADC-like domains"/>
    <property type="match status" value="1"/>
</dbReference>
<dbReference type="Proteomes" id="UP001374803">
    <property type="component" value="Chromosome"/>
</dbReference>
<dbReference type="RefSeq" id="WP_394837086.1">
    <property type="nucleotide sequence ID" value="NZ_CP089929.1"/>
</dbReference>
<dbReference type="SUPFAM" id="SSF50692">
    <property type="entry name" value="ADC-like"/>
    <property type="match status" value="1"/>
</dbReference>
<dbReference type="Gene3D" id="3.40.50.740">
    <property type="match status" value="1"/>
</dbReference>
<proteinExistence type="predicted"/>
<gene>
    <name evidence="2" type="ORF">LVJ94_09275</name>
</gene>
<dbReference type="Pfam" id="PF12838">
    <property type="entry name" value="Fer4_7"/>
    <property type="match status" value="1"/>
</dbReference>
<dbReference type="CDD" id="cd10551">
    <property type="entry name" value="PsrB"/>
    <property type="match status" value="1"/>
</dbReference>
<dbReference type="Gene3D" id="3.30.70.20">
    <property type="match status" value="2"/>
</dbReference>
<evidence type="ECO:0000313" key="2">
    <source>
        <dbReference type="EMBL" id="WXB07424.1"/>
    </source>
</evidence>
<evidence type="ECO:0000313" key="3">
    <source>
        <dbReference type="Proteomes" id="UP001374803"/>
    </source>
</evidence>
<dbReference type="SUPFAM" id="SSF54862">
    <property type="entry name" value="4Fe-4S ferredoxins"/>
    <property type="match status" value="1"/>
</dbReference>
<feature type="domain" description="4Fe-4S ferredoxin-type" evidence="1">
    <location>
        <begin position="935"/>
        <end position="966"/>
    </location>
</feature>
<reference evidence="2" key="1">
    <citation type="submission" date="2021-12" db="EMBL/GenBank/DDBJ databases">
        <title>Discovery of the Pendulisporaceae a myxobacterial family with distinct sporulation behavior and unique specialized metabolism.</title>
        <authorList>
            <person name="Garcia R."/>
            <person name="Popoff A."/>
            <person name="Bader C.D."/>
            <person name="Loehr J."/>
            <person name="Walesch S."/>
            <person name="Walt C."/>
            <person name="Boldt J."/>
            <person name="Bunk B."/>
            <person name="Haeckl F.J.F.P.J."/>
            <person name="Gunesch A.P."/>
            <person name="Birkelbach J."/>
            <person name="Nuebel U."/>
            <person name="Pietschmann T."/>
            <person name="Bach T."/>
            <person name="Mueller R."/>
        </authorList>
    </citation>
    <scope>NUCLEOTIDE SEQUENCE</scope>
    <source>
        <strain evidence="2">MSr11367</strain>
    </source>
</reference>
<keyword evidence="3" id="KW-1185">Reference proteome</keyword>
<feature type="domain" description="4Fe-4S ferredoxin-type" evidence="1">
    <location>
        <begin position="879"/>
        <end position="909"/>
    </location>
</feature>
<accession>A0ABZ2LCY4</accession>
<dbReference type="PROSITE" id="PS51379">
    <property type="entry name" value="4FE4S_FER_2"/>
    <property type="match status" value="2"/>
</dbReference>
<dbReference type="InterPro" id="IPR009010">
    <property type="entry name" value="Asp_de-COase-like_dom_sf"/>
</dbReference>
<dbReference type="CDD" id="cd02784">
    <property type="entry name" value="MopB_CT_PHLH"/>
    <property type="match status" value="1"/>
</dbReference>